<dbReference type="EMBL" id="MLJW01006548">
    <property type="protein sequence ID" value="OIQ66515.1"/>
    <property type="molecule type" value="Genomic_DNA"/>
</dbReference>
<feature type="region of interest" description="Disordered" evidence="1">
    <location>
        <begin position="218"/>
        <end position="245"/>
    </location>
</feature>
<sequence length="289" mass="31797">MRPALPFHPPLGGPGEIGIVPFELPDQGDFPAEFGGAGGQSRERHRRKPSSIEARLRQRRLIGQHDGQPAPGACREQRLTRRDRGLPGIRRDHVVSCAQLHPDKDRKARPVRKPRFKAERREEIVDLPFIEVDDQVVGPVAGALLVANGRAGHLVVIAVHFDEICRARLVFGQPRIAGQLHRAGHLDEHILQAGGEADGTVGLALAGDDGLRPIEIIRRGRRGRGAKHQRSQNRHPDHAGNHSLDRHKLYPGLERALLNSVHVRFTPKATLWLHGSGISRSAGPGYSNT</sequence>
<organism evidence="2">
    <name type="scientific">mine drainage metagenome</name>
    <dbReference type="NCBI Taxonomy" id="410659"/>
    <lineage>
        <taxon>unclassified sequences</taxon>
        <taxon>metagenomes</taxon>
        <taxon>ecological metagenomes</taxon>
    </lineage>
</organism>
<accession>A0A1J5PMI8</accession>
<name>A0A1J5PMI8_9ZZZZ</name>
<evidence type="ECO:0000313" key="2">
    <source>
        <dbReference type="EMBL" id="OIQ66515.1"/>
    </source>
</evidence>
<protein>
    <submittedName>
        <fullName evidence="2">Uncharacterized protein</fullName>
    </submittedName>
</protein>
<feature type="region of interest" description="Disordered" evidence="1">
    <location>
        <begin position="24"/>
        <end position="85"/>
    </location>
</feature>
<evidence type="ECO:0000256" key="1">
    <source>
        <dbReference type="SAM" id="MobiDB-lite"/>
    </source>
</evidence>
<proteinExistence type="predicted"/>
<feature type="compositionally biased region" description="Basic residues" evidence="1">
    <location>
        <begin position="219"/>
        <end position="233"/>
    </location>
</feature>
<comment type="caution">
    <text evidence="2">The sequence shown here is derived from an EMBL/GenBank/DDBJ whole genome shotgun (WGS) entry which is preliminary data.</text>
</comment>
<gene>
    <name evidence="2" type="ORF">GALL_519120</name>
</gene>
<dbReference type="AlphaFoldDB" id="A0A1J5PMI8"/>
<feature type="compositionally biased region" description="Basic and acidic residues" evidence="1">
    <location>
        <begin position="75"/>
        <end position="85"/>
    </location>
</feature>
<reference evidence="2" key="1">
    <citation type="submission" date="2016-10" db="EMBL/GenBank/DDBJ databases">
        <title>Sequence of Gallionella enrichment culture.</title>
        <authorList>
            <person name="Poehlein A."/>
            <person name="Muehling M."/>
            <person name="Daniel R."/>
        </authorList>
    </citation>
    <scope>NUCLEOTIDE SEQUENCE</scope>
</reference>
<feature type="compositionally biased region" description="Basic and acidic residues" evidence="1">
    <location>
        <begin position="234"/>
        <end position="245"/>
    </location>
</feature>